<evidence type="ECO:0000313" key="1">
    <source>
        <dbReference type="EMBL" id="TMS04651.1"/>
    </source>
</evidence>
<dbReference type="EMBL" id="CM011694">
    <property type="protein sequence ID" value="TMS04651.1"/>
    <property type="molecule type" value="Genomic_DNA"/>
</dbReference>
<gene>
    <name evidence="1" type="ORF">E3U43_009808</name>
</gene>
<keyword evidence="2" id="KW-1185">Reference proteome</keyword>
<evidence type="ECO:0000313" key="2">
    <source>
        <dbReference type="Proteomes" id="UP000793456"/>
    </source>
</evidence>
<comment type="caution">
    <text evidence="1">The sequence shown here is derived from an EMBL/GenBank/DDBJ whole genome shotgun (WGS) entry which is preliminary data.</text>
</comment>
<name>A0ACD3QDA0_LARCR</name>
<sequence length="966" mass="107082">MAVMSRTSDLAIVFETGASCRGRKTSETWRAVPLSSGTENMGASASVSLCNDPSSVSILRSTAKVSPEPVTPTLVSEPELATRCVFGVTLETLREAGQMVGGIPFVLRDMVEFLDKNGIEHRGLFRLCGSVVRTRQLRQRWDRGERVDLEHEQDVPTVASLLKLFFRELPTPIIPEPERKQLVLSLRGYADEADMNRSLRENLCHLPADNHIILSYLIHFLSRVASHSQSNHMPVENLATIFGPCIFHVAAGPRMLEEQSVCNALLLHLLMHQDVLLPAAAEDTVASSITSSSPPPPTLSALSHFEVRPNSCCSERSSVERLDGETTSFSVTCAFNQINNQSQPNSPDTLVQGCETISDVSTDIQKLIPDQKAVEESGACTETGCVLSYPADPGSEQHEHQSRPSRKHPGRTSGVGVYHTREKEEEQVEEVEKRRPSSSTEDNSSTASTDTANGSQRKTQRPTESVPCCTEYQTEDRTTMPEWKGRRGGGGGGGGGGCGSSHDRHNDCRGRNNSHDSPSLKLQALEGDLGSLPPTGDPEAQDNLPAQQQQPLSTEEQSLTHKLLLHLPPSPPAQDQQTLESSQSVDTPSPHSSASSPVLSTAYLLSERISGNDTLPSPTGTHTSPLLSRFTMSDCPVPSPRCPNLTHSLRYNLDPDAAPSPPCSQPIRMARSSVHTEPDEGSVSISMLNRHIHTLRKRIRRFEERFEQEKHYKPAHNDKTAHPEVARLMKELIKSRKQLKELKLRQSEEGVLRGQGGSNPSAETCRTNTDQREAALTGTELQQLNNNSNSKPNVEETVNVITNRLKERRRELGLPDNIKEEEDGSDEEHPKQRSPRPQPLWVKSPRCLSSDESLHLPSLEMSETPLVSPLEEVKSFQPQIVTMATLHEASRQELLDHLRMARSEKRRLHQALREFEEHFYTQTGRTCQKEDRGPMAEEYCQYKNLKAKLRLLEALLSKQQDSTKTS</sequence>
<dbReference type="Proteomes" id="UP000793456">
    <property type="component" value="Chromosome XXI"/>
</dbReference>
<organism evidence="1 2">
    <name type="scientific">Larimichthys crocea</name>
    <name type="common">Large yellow croaker</name>
    <name type="synonym">Pseudosciaena crocea</name>
    <dbReference type="NCBI Taxonomy" id="215358"/>
    <lineage>
        <taxon>Eukaryota</taxon>
        <taxon>Metazoa</taxon>
        <taxon>Chordata</taxon>
        <taxon>Craniata</taxon>
        <taxon>Vertebrata</taxon>
        <taxon>Euteleostomi</taxon>
        <taxon>Actinopterygii</taxon>
        <taxon>Neopterygii</taxon>
        <taxon>Teleostei</taxon>
        <taxon>Neoteleostei</taxon>
        <taxon>Acanthomorphata</taxon>
        <taxon>Eupercaria</taxon>
        <taxon>Sciaenidae</taxon>
        <taxon>Larimichthys</taxon>
    </lineage>
</organism>
<accession>A0ACD3QDA0</accession>
<reference evidence="1" key="1">
    <citation type="submission" date="2018-11" db="EMBL/GenBank/DDBJ databases">
        <title>The sequence and de novo assembly of Larimichthys crocea genome using PacBio and Hi-C technologies.</title>
        <authorList>
            <person name="Xu P."/>
            <person name="Chen B."/>
            <person name="Zhou Z."/>
            <person name="Ke Q."/>
            <person name="Wu Y."/>
            <person name="Bai H."/>
            <person name="Pu F."/>
        </authorList>
    </citation>
    <scope>NUCLEOTIDE SEQUENCE</scope>
    <source>
        <tissue evidence="1">Muscle</tissue>
    </source>
</reference>
<proteinExistence type="predicted"/>
<protein>
    <submittedName>
        <fullName evidence="1">Uncharacterized protein</fullName>
    </submittedName>
</protein>